<dbReference type="SMART" id="SM00225">
    <property type="entry name" value="BTB"/>
    <property type="match status" value="2"/>
</dbReference>
<dbReference type="AlphaFoldDB" id="K1R9Y6"/>
<dbReference type="HOGENOM" id="CLU_015517_0_0_1"/>
<evidence type="ECO:0000256" key="2">
    <source>
        <dbReference type="ARBA" id="ARBA00023134"/>
    </source>
</evidence>
<evidence type="ECO:0000256" key="3">
    <source>
        <dbReference type="SAM" id="MobiDB-lite"/>
    </source>
</evidence>
<dbReference type="SMART" id="SM00174">
    <property type="entry name" value="RHO"/>
    <property type="match status" value="1"/>
</dbReference>
<dbReference type="InterPro" id="IPR000210">
    <property type="entry name" value="BTB/POZ_dom"/>
</dbReference>
<feature type="region of interest" description="Disordered" evidence="3">
    <location>
        <begin position="300"/>
        <end position="333"/>
    </location>
</feature>
<evidence type="ECO:0000313" key="4">
    <source>
        <dbReference type="EMBL" id="EKC38005.1"/>
    </source>
</evidence>
<keyword evidence="2" id="KW-0342">GTP-binding</keyword>
<dbReference type="SMART" id="SM00175">
    <property type="entry name" value="RAB"/>
    <property type="match status" value="1"/>
</dbReference>
<feature type="compositionally biased region" description="Basic and acidic residues" evidence="3">
    <location>
        <begin position="315"/>
        <end position="330"/>
    </location>
</feature>
<dbReference type="InterPro" id="IPR001806">
    <property type="entry name" value="Small_GTPase"/>
</dbReference>
<dbReference type="Gene3D" id="3.40.50.300">
    <property type="entry name" value="P-loop containing nucleotide triphosphate hydrolases"/>
    <property type="match status" value="1"/>
</dbReference>
<dbReference type="FunCoup" id="K1R9Y6">
    <property type="interactions" value="139"/>
</dbReference>
<gene>
    <name evidence="4" type="ORF">CGI_10006953</name>
</gene>
<keyword evidence="1" id="KW-0547">Nucleotide-binding</keyword>
<dbReference type="KEGG" id="crg:105319862"/>
<dbReference type="SUPFAM" id="SSF54695">
    <property type="entry name" value="POZ domain"/>
    <property type="match status" value="2"/>
</dbReference>
<dbReference type="PANTHER" id="PTHR24072">
    <property type="entry name" value="RHO FAMILY GTPASE"/>
    <property type="match status" value="1"/>
</dbReference>
<dbReference type="GO" id="GO:0003924">
    <property type="term" value="F:GTPase activity"/>
    <property type="evidence" value="ECO:0007669"/>
    <property type="project" value="InterPro"/>
</dbReference>
<proteinExistence type="predicted"/>
<dbReference type="InParanoid" id="K1R9Y6"/>
<name>K1R9Y6_MAGGI</name>
<dbReference type="InterPro" id="IPR011333">
    <property type="entry name" value="SKP1/BTB/POZ_sf"/>
</dbReference>
<protein>
    <submittedName>
        <fullName evidence="4">Rho-related BTB domain-containing protein 1</fullName>
    </submittedName>
</protein>
<reference evidence="4" key="1">
    <citation type="journal article" date="2012" name="Nature">
        <title>The oyster genome reveals stress adaptation and complexity of shell formation.</title>
        <authorList>
            <person name="Zhang G."/>
            <person name="Fang X."/>
            <person name="Guo X."/>
            <person name="Li L."/>
            <person name="Luo R."/>
            <person name="Xu F."/>
            <person name="Yang P."/>
            <person name="Zhang L."/>
            <person name="Wang X."/>
            <person name="Qi H."/>
            <person name="Xiong Z."/>
            <person name="Que H."/>
            <person name="Xie Y."/>
            <person name="Holland P.W."/>
            <person name="Paps J."/>
            <person name="Zhu Y."/>
            <person name="Wu F."/>
            <person name="Chen Y."/>
            <person name="Wang J."/>
            <person name="Peng C."/>
            <person name="Meng J."/>
            <person name="Yang L."/>
            <person name="Liu J."/>
            <person name="Wen B."/>
            <person name="Zhang N."/>
            <person name="Huang Z."/>
            <person name="Zhu Q."/>
            <person name="Feng Y."/>
            <person name="Mount A."/>
            <person name="Hedgecock D."/>
            <person name="Xu Z."/>
            <person name="Liu Y."/>
            <person name="Domazet-Loso T."/>
            <person name="Du Y."/>
            <person name="Sun X."/>
            <person name="Zhang S."/>
            <person name="Liu B."/>
            <person name="Cheng P."/>
            <person name="Jiang X."/>
            <person name="Li J."/>
            <person name="Fan D."/>
            <person name="Wang W."/>
            <person name="Fu W."/>
            <person name="Wang T."/>
            <person name="Wang B."/>
            <person name="Zhang J."/>
            <person name="Peng Z."/>
            <person name="Li Y."/>
            <person name="Li N."/>
            <person name="Wang J."/>
            <person name="Chen M."/>
            <person name="He Y."/>
            <person name="Tan F."/>
            <person name="Song X."/>
            <person name="Zheng Q."/>
            <person name="Huang R."/>
            <person name="Yang H."/>
            <person name="Du X."/>
            <person name="Chen L."/>
            <person name="Yang M."/>
            <person name="Gaffney P.M."/>
            <person name="Wang S."/>
            <person name="Luo L."/>
            <person name="She Z."/>
            <person name="Ming Y."/>
            <person name="Huang W."/>
            <person name="Zhang S."/>
            <person name="Huang B."/>
            <person name="Zhang Y."/>
            <person name="Qu T."/>
            <person name="Ni P."/>
            <person name="Miao G."/>
            <person name="Wang J."/>
            <person name="Wang Q."/>
            <person name="Steinberg C.E."/>
            <person name="Wang H."/>
            <person name="Li N."/>
            <person name="Qian L."/>
            <person name="Zhang G."/>
            <person name="Li Y."/>
            <person name="Yang H."/>
            <person name="Liu X."/>
            <person name="Wang J."/>
            <person name="Yin Y."/>
            <person name="Wang J."/>
        </authorList>
    </citation>
    <scope>NUCLEOTIDE SEQUENCE [LARGE SCALE GENOMIC DNA]</scope>
    <source>
        <strain evidence="4">05x7-T-G4-1.051#20</strain>
    </source>
</reference>
<evidence type="ECO:0000256" key="1">
    <source>
        <dbReference type="ARBA" id="ARBA00022741"/>
    </source>
</evidence>
<sequence length="696" mass="79483">MVNRSLEEGSQYEYIKCVVVGDAGVGKTCLTCAWACGTNYTLERLVKTPASSVWAIDHYRNDQEVMDRSWCNVDGVRCSLKLWDTFGYHDKNRKFAYRGSDVILLCFSVVKPSSLKNVERFWLPEIKSRCPATPIVLVGTHADLRYLYKNEKYKKMNKGLLYKAVGDEDILPPMSGRDMAASIGAPYYETSVLTKYGIEELFFNVIRATLIERRALKFWNPQLRRVQYPLIQAPMDIPKPELPSIKDPGTAPHEDLSKLLQEDGDVIFDVQGTHFRAHKICLIIAESVFEGIFVHSPKANGRKSLSRQGSSGSDSGRKSEKNGGKEDKENLIGGAPPLPDICLHGTEAMTNGNCRLLNVPGFVKVEEKLWMDPLSLVEEKKTVITMDSELNPLAFQYVLRFWYSGQVPGSCDCLAELRRAAEILMLPTLILMVSNLQTGESYLNHPLESNFYTSRKNKLQSIGLESGRFTDIEFQLEDGVIALHKPILMARCEMMFAMFSANFMESSAEIIPFPGMDVQTFRVLMTYLYLGRLPSLDGSDIVGLFEAADRLCLKHMIKALEYEIVSELLQAEENGDKIVEETLKLIEPAQFHNAVELAGWCLDYVCVNYTMVHRKYFSLLYKLQPDNQRHIAQNKWPPDWYTQEKEYYTMALRDMTPKQMIQQRHQFSRWQRCKSSCLCFGRRSRMINMENEDDAD</sequence>
<dbReference type="EMBL" id="JH818853">
    <property type="protein sequence ID" value="EKC38005.1"/>
    <property type="molecule type" value="Genomic_DNA"/>
</dbReference>
<dbReference type="InterPro" id="IPR005225">
    <property type="entry name" value="Small_GTP-bd"/>
</dbReference>
<organism evidence="4">
    <name type="scientific">Magallana gigas</name>
    <name type="common">Pacific oyster</name>
    <name type="synonym">Crassostrea gigas</name>
    <dbReference type="NCBI Taxonomy" id="29159"/>
    <lineage>
        <taxon>Eukaryota</taxon>
        <taxon>Metazoa</taxon>
        <taxon>Spiralia</taxon>
        <taxon>Lophotrochozoa</taxon>
        <taxon>Mollusca</taxon>
        <taxon>Bivalvia</taxon>
        <taxon>Autobranchia</taxon>
        <taxon>Pteriomorphia</taxon>
        <taxon>Ostreida</taxon>
        <taxon>Ostreoidea</taxon>
        <taxon>Ostreidae</taxon>
        <taxon>Magallana</taxon>
    </lineage>
</organism>
<dbReference type="OrthoDB" id="6020506at2759"/>
<dbReference type="SUPFAM" id="SSF52540">
    <property type="entry name" value="P-loop containing nucleoside triphosphate hydrolases"/>
    <property type="match status" value="1"/>
</dbReference>
<dbReference type="InterPro" id="IPR027417">
    <property type="entry name" value="P-loop_NTPase"/>
</dbReference>
<dbReference type="GO" id="GO:0007264">
    <property type="term" value="P:small GTPase-mediated signal transduction"/>
    <property type="evidence" value="ECO:0007669"/>
    <property type="project" value="InterPro"/>
</dbReference>
<dbReference type="Pfam" id="PF00071">
    <property type="entry name" value="Ras"/>
    <property type="match status" value="1"/>
</dbReference>
<accession>K1R9Y6</accession>
<dbReference type="PROSITE" id="PS51421">
    <property type="entry name" value="RAS"/>
    <property type="match status" value="1"/>
</dbReference>
<dbReference type="PROSITE" id="PS51420">
    <property type="entry name" value="RHO"/>
    <property type="match status" value="1"/>
</dbReference>
<dbReference type="Gene3D" id="3.30.710.10">
    <property type="entry name" value="Potassium Channel Kv1.1, Chain A"/>
    <property type="match status" value="2"/>
</dbReference>
<dbReference type="PRINTS" id="PR00449">
    <property type="entry name" value="RASTRNSFRMNG"/>
</dbReference>
<dbReference type="InterPro" id="IPR003578">
    <property type="entry name" value="Small_GTPase_Rho"/>
</dbReference>
<dbReference type="PROSITE" id="PS50097">
    <property type="entry name" value="BTB"/>
    <property type="match status" value="1"/>
</dbReference>
<dbReference type="SMART" id="SM00173">
    <property type="entry name" value="RAS"/>
    <property type="match status" value="1"/>
</dbReference>
<dbReference type="NCBIfam" id="TIGR00231">
    <property type="entry name" value="small_GTP"/>
    <property type="match status" value="1"/>
</dbReference>
<dbReference type="PROSITE" id="PS51419">
    <property type="entry name" value="RAB"/>
    <property type="match status" value="1"/>
</dbReference>
<dbReference type="Pfam" id="PF00651">
    <property type="entry name" value="BTB"/>
    <property type="match status" value="1"/>
</dbReference>
<dbReference type="GO" id="GO:0005525">
    <property type="term" value="F:GTP binding"/>
    <property type="evidence" value="ECO:0007669"/>
    <property type="project" value="UniProtKB-KW"/>
</dbReference>